<dbReference type="Proteomes" id="UP000192368">
    <property type="component" value="Unassembled WGS sequence"/>
</dbReference>
<protein>
    <recommendedName>
        <fullName evidence="3">DUF1904 family protein</fullName>
    </recommendedName>
</protein>
<dbReference type="InterPro" id="IPR015017">
    <property type="entry name" value="DUF1904"/>
</dbReference>
<organism evidence="1 2">
    <name type="scientific">Peptoniphilus asaccharolyticus DSM 20463</name>
    <dbReference type="NCBI Taxonomy" id="573058"/>
    <lineage>
        <taxon>Bacteria</taxon>
        <taxon>Bacillati</taxon>
        <taxon>Bacillota</taxon>
        <taxon>Tissierellia</taxon>
        <taxon>Tissierellales</taxon>
        <taxon>Peptoniphilaceae</taxon>
        <taxon>Peptoniphilus</taxon>
    </lineage>
</organism>
<name>A0A1W1UG96_PEPAS</name>
<evidence type="ECO:0000313" key="1">
    <source>
        <dbReference type="EMBL" id="SMB80138.1"/>
    </source>
</evidence>
<reference evidence="2" key="1">
    <citation type="submission" date="2017-04" db="EMBL/GenBank/DDBJ databases">
        <authorList>
            <person name="Varghese N."/>
            <person name="Submissions S."/>
        </authorList>
    </citation>
    <scope>NUCLEOTIDE SEQUENCE [LARGE SCALE GENOMIC DNA]</scope>
    <source>
        <strain evidence="2">DSM 20463</strain>
    </source>
</reference>
<evidence type="ECO:0008006" key="3">
    <source>
        <dbReference type="Google" id="ProtNLM"/>
    </source>
</evidence>
<dbReference type="OrthoDB" id="5587545at2"/>
<sequence>MPQLIFKGVKREDTISLSVNLPEQLSELTGTPIDYFTIERPMTEYFSNGKEFEMYPLIEVIQFDRGLGLEKKMADLIQREVKKFGYLECEVYFTHVSEDDYYE</sequence>
<dbReference type="AlphaFoldDB" id="A0A1W1UG96"/>
<gene>
    <name evidence="1" type="ORF">SAMN00017477_0201</name>
</gene>
<dbReference type="EMBL" id="FWWR01000009">
    <property type="protein sequence ID" value="SMB80138.1"/>
    <property type="molecule type" value="Genomic_DNA"/>
</dbReference>
<dbReference type="Gene3D" id="3.30.429.10">
    <property type="entry name" value="Macrophage Migration Inhibitory Factor"/>
    <property type="match status" value="1"/>
</dbReference>
<evidence type="ECO:0000313" key="2">
    <source>
        <dbReference type="Proteomes" id="UP000192368"/>
    </source>
</evidence>
<keyword evidence="2" id="KW-1185">Reference proteome</keyword>
<dbReference type="Pfam" id="PF08921">
    <property type="entry name" value="DUF1904"/>
    <property type="match status" value="1"/>
</dbReference>
<dbReference type="RefSeq" id="WP_084229913.1">
    <property type="nucleotide sequence ID" value="NZ_FWWR01000009.1"/>
</dbReference>
<accession>A0A1W1UG96</accession>
<proteinExistence type="predicted"/>
<dbReference type="STRING" id="573058.SAMN00017477_0201"/>
<dbReference type="SUPFAM" id="SSF55331">
    <property type="entry name" value="Tautomerase/MIF"/>
    <property type="match status" value="1"/>
</dbReference>
<dbReference type="InterPro" id="IPR014347">
    <property type="entry name" value="Tautomerase/MIF_sf"/>
</dbReference>